<feature type="region of interest" description="Disordered" evidence="1">
    <location>
        <begin position="102"/>
        <end position="121"/>
    </location>
</feature>
<dbReference type="Pfam" id="PF20356">
    <property type="entry name" value="DUF6651"/>
    <property type="match status" value="1"/>
</dbReference>
<dbReference type="RefSeq" id="WP_181374642.1">
    <property type="nucleotide sequence ID" value="NZ_KP942676.1"/>
</dbReference>
<feature type="compositionally biased region" description="Basic and acidic residues" evidence="1">
    <location>
        <begin position="32"/>
        <end position="42"/>
    </location>
</feature>
<feature type="compositionally biased region" description="Polar residues" evidence="1">
    <location>
        <begin position="252"/>
        <end position="268"/>
    </location>
</feature>
<evidence type="ECO:0000313" key="3">
    <source>
        <dbReference type="EMBL" id="AKG47466.1"/>
    </source>
</evidence>
<proteinExistence type="predicted"/>
<feature type="domain" description="DUF6651" evidence="2">
    <location>
        <begin position="150"/>
        <end position="255"/>
    </location>
</feature>
<protein>
    <recommendedName>
        <fullName evidence="2">DUF6651 domain-containing protein</fullName>
    </recommendedName>
</protein>
<gene>
    <name evidence="3" type="ORF">pA_00026</name>
</gene>
<keyword evidence="3" id="KW-0614">Plasmid</keyword>
<name>A0A0K0MNI3_PECCA</name>
<reference evidence="3" key="2">
    <citation type="submission" date="2015-03" db="EMBL/GenBank/DDBJ databases">
        <authorList>
            <person name="Welte C."/>
            <person name="de Graaf R."/>
            <person name="van den Bosch T.J.M."/>
            <person name="Op den Camp H."/>
            <person name="van Dam N."/>
            <person name="Jetten M."/>
        </authorList>
    </citation>
    <scope>NUCLEOTIDE SEQUENCE</scope>
    <source>
        <plasmid evidence="3">Drgb1</plasmid>
    </source>
</reference>
<geneLocation type="plasmid" evidence="3">
    <name>Drgb1</name>
</geneLocation>
<reference evidence="3" key="1">
    <citation type="journal article" date="2015" name="Environ. Microbiol.">
        <title>Plasmids from the gut microbiome of cabbage root fly larvae encode SaxA that catalyses the conversion of the plant toxin 2-phenylethyl isothiocyanate.</title>
        <authorList>
            <person name="Welte C.U."/>
            <person name="de Graaf R.M."/>
            <person name="van den Bosch T.J."/>
            <person name="Op den Camp H.J."/>
            <person name="van Dam N.M."/>
            <person name="Jetten M.S."/>
        </authorList>
    </citation>
    <scope>NUCLEOTIDE SEQUENCE</scope>
    <source>
        <plasmid evidence="3">Drgb1</plasmid>
    </source>
</reference>
<dbReference type="EMBL" id="KP942676">
    <property type="protein sequence ID" value="AKG47466.1"/>
    <property type="molecule type" value="Genomic_DNA"/>
</dbReference>
<sequence>MNLWFKMMARRGLLMEVADDGTQGGSGGVPTPDKDPDADKDGYASLSQEELVARLKAQDEEKASLVKETMKRKNDNKTLAEKLAAFGDATPEQIKELLEAKKTAAEAEQRRQQEEQEKRGEFDAVKKQMVDAHKAELQERDNAIATLQSEKQTLGSQILELTVGSAFSGSNFLREETLITPAKARVIYGSHFEVNEDGQIVGYDKPVGSKERTVLVDGNGASLGFEQAIERILKADPEVDSLLRSKAKPGANSITDKSNRMPTPQMEMSASDKIAAGLAKLRSK</sequence>
<evidence type="ECO:0000256" key="1">
    <source>
        <dbReference type="SAM" id="MobiDB-lite"/>
    </source>
</evidence>
<accession>A0A0K0MNI3</accession>
<dbReference type="InterPro" id="IPR046593">
    <property type="entry name" value="DUF6651"/>
</dbReference>
<evidence type="ECO:0000259" key="2">
    <source>
        <dbReference type="Pfam" id="PF20356"/>
    </source>
</evidence>
<feature type="region of interest" description="Disordered" evidence="1">
    <location>
        <begin position="245"/>
        <end position="268"/>
    </location>
</feature>
<organism evidence="3">
    <name type="scientific">Pectobacterium carotovorum</name>
    <name type="common">Erwinia carotovora</name>
    <dbReference type="NCBI Taxonomy" id="554"/>
    <lineage>
        <taxon>Bacteria</taxon>
        <taxon>Pseudomonadati</taxon>
        <taxon>Pseudomonadota</taxon>
        <taxon>Gammaproteobacteria</taxon>
        <taxon>Enterobacterales</taxon>
        <taxon>Pectobacteriaceae</taxon>
        <taxon>Pectobacterium</taxon>
    </lineage>
</organism>
<dbReference type="AlphaFoldDB" id="A0A0K0MNI3"/>
<feature type="region of interest" description="Disordered" evidence="1">
    <location>
        <begin position="17"/>
        <end position="48"/>
    </location>
</feature>